<accession>A0A368YLW4</accession>
<dbReference type="RefSeq" id="WP_114431269.1">
    <property type="nucleotide sequence ID" value="NZ_QPJM01000011.1"/>
</dbReference>
<sequence>MLYSSIDHISSENDWHILEKAHQRACQILGRDPKYHPLAEQVARTVIMFFARGERDYGRLASMTAKREINLFEFETETMGTNVRDMSIIVASRPKYFH</sequence>
<gene>
    <name evidence="1" type="ORF">C7476_11137</name>
</gene>
<dbReference type="Proteomes" id="UP000253324">
    <property type="component" value="Unassembled WGS sequence"/>
</dbReference>
<comment type="caution">
    <text evidence="1">The sequence shown here is derived from an EMBL/GenBank/DDBJ whole genome shotgun (WGS) entry which is preliminary data.</text>
</comment>
<dbReference type="OrthoDB" id="8115627at2"/>
<dbReference type="AlphaFoldDB" id="A0A368YLW4"/>
<reference evidence="1 2" key="1">
    <citation type="submission" date="2018-07" db="EMBL/GenBank/DDBJ databases">
        <title>Genomic Encyclopedia of Type Strains, Phase III (KMG-III): the genomes of soil and plant-associated and newly described type strains.</title>
        <authorList>
            <person name="Whitman W."/>
        </authorList>
    </citation>
    <scope>NUCLEOTIDE SEQUENCE [LARGE SCALE GENOMIC DNA]</scope>
    <source>
        <strain evidence="1 2">31-25a</strain>
    </source>
</reference>
<dbReference type="EMBL" id="QPJM01000011">
    <property type="protein sequence ID" value="RCW81175.1"/>
    <property type="molecule type" value="Genomic_DNA"/>
</dbReference>
<name>A0A368YLW4_9HYPH</name>
<keyword evidence="2" id="KW-1185">Reference proteome</keyword>
<protein>
    <submittedName>
        <fullName evidence="1">Uncharacterized protein</fullName>
    </submittedName>
</protein>
<evidence type="ECO:0000313" key="2">
    <source>
        <dbReference type="Proteomes" id="UP000253324"/>
    </source>
</evidence>
<proteinExistence type="predicted"/>
<organism evidence="1 2">
    <name type="scientific">Phyllobacterium bourgognense</name>
    <dbReference type="NCBI Taxonomy" id="314236"/>
    <lineage>
        <taxon>Bacteria</taxon>
        <taxon>Pseudomonadati</taxon>
        <taxon>Pseudomonadota</taxon>
        <taxon>Alphaproteobacteria</taxon>
        <taxon>Hyphomicrobiales</taxon>
        <taxon>Phyllobacteriaceae</taxon>
        <taxon>Phyllobacterium</taxon>
    </lineage>
</organism>
<evidence type="ECO:0000313" key="1">
    <source>
        <dbReference type="EMBL" id="RCW81175.1"/>
    </source>
</evidence>